<dbReference type="AlphaFoldDB" id="A0A382VH66"/>
<organism evidence="1">
    <name type="scientific">marine metagenome</name>
    <dbReference type="NCBI Taxonomy" id="408172"/>
    <lineage>
        <taxon>unclassified sequences</taxon>
        <taxon>metagenomes</taxon>
        <taxon>ecological metagenomes</taxon>
    </lineage>
</organism>
<accession>A0A382VH66</accession>
<dbReference type="EMBL" id="UINC01151942">
    <property type="protein sequence ID" value="SVD45839.1"/>
    <property type="molecule type" value="Genomic_DNA"/>
</dbReference>
<evidence type="ECO:0008006" key="2">
    <source>
        <dbReference type="Google" id="ProtNLM"/>
    </source>
</evidence>
<sequence length="80" mass="8255">ANGPLLDQTTVMFGSNLGNGNSHTPNDLPILVAGGGFSHGQHIVHEGDNAPLSNLFLTMLQDHGVETDAFGQSAGTLSWG</sequence>
<name>A0A382VH66_9ZZZZ</name>
<evidence type="ECO:0000313" key="1">
    <source>
        <dbReference type="EMBL" id="SVD45839.1"/>
    </source>
</evidence>
<gene>
    <name evidence="1" type="ORF">METZ01_LOCUS398693</name>
</gene>
<proteinExistence type="predicted"/>
<feature type="non-terminal residue" evidence="1">
    <location>
        <position position="1"/>
    </location>
</feature>
<protein>
    <recommendedName>
        <fullName evidence="2">DUF1552 domain-containing protein</fullName>
    </recommendedName>
</protein>
<reference evidence="1" key="1">
    <citation type="submission" date="2018-05" db="EMBL/GenBank/DDBJ databases">
        <authorList>
            <person name="Lanie J.A."/>
            <person name="Ng W.-L."/>
            <person name="Kazmierczak K.M."/>
            <person name="Andrzejewski T.M."/>
            <person name="Davidsen T.M."/>
            <person name="Wayne K.J."/>
            <person name="Tettelin H."/>
            <person name="Glass J.I."/>
            <person name="Rusch D."/>
            <person name="Podicherti R."/>
            <person name="Tsui H.-C.T."/>
            <person name="Winkler M.E."/>
        </authorList>
    </citation>
    <scope>NUCLEOTIDE SEQUENCE</scope>
</reference>